<keyword evidence="2" id="KW-1185">Reference proteome</keyword>
<dbReference type="KEGG" id="ahu:A6A40_09190"/>
<dbReference type="OrthoDB" id="7308141at2"/>
<evidence type="ECO:0000313" key="2">
    <source>
        <dbReference type="Proteomes" id="UP000077405"/>
    </source>
</evidence>
<dbReference type="Proteomes" id="UP000077405">
    <property type="component" value="Chromosome"/>
</dbReference>
<organism evidence="1 2">
    <name type="scientific">Azospirillum humicireducens</name>
    <dbReference type="NCBI Taxonomy" id="1226968"/>
    <lineage>
        <taxon>Bacteria</taxon>
        <taxon>Pseudomonadati</taxon>
        <taxon>Pseudomonadota</taxon>
        <taxon>Alphaproteobacteria</taxon>
        <taxon>Rhodospirillales</taxon>
        <taxon>Azospirillaceae</taxon>
        <taxon>Azospirillum</taxon>
    </lineage>
</organism>
<reference evidence="1 2" key="1">
    <citation type="journal article" date="2013" name="Int. J. Syst. Evol. Microbiol.">
        <title>Azospirillum humicireducens sp. nov., a nitrogen-fixing bacterium isolated from a microbial fuel cell.</title>
        <authorList>
            <person name="Zhou S."/>
            <person name="Han L."/>
            <person name="Wang Y."/>
            <person name="Yang G."/>
            <person name="Zhuang L."/>
            <person name="Hu P."/>
        </authorList>
    </citation>
    <scope>NUCLEOTIDE SEQUENCE [LARGE SCALE GENOMIC DNA]</scope>
    <source>
        <strain evidence="1 2">SgZ-5</strain>
    </source>
</reference>
<sequence length="89" mass="9248">MAATSAIKLIKRLATDPSFRGVLGGRDMGAKRDVLARHGFDKVTVADLRAMAQSSSTENTVMQADHSAVDRAANSSAGISTAAVSRVAM</sequence>
<accession>A0A160JGG5</accession>
<proteinExistence type="predicted"/>
<dbReference type="EMBL" id="CP015285">
    <property type="protein sequence ID" value="ANC92065.1"/>
    <property type="molecule type" value="Genomic_DNA"/>
</dbReference>
<evidence type="ECO:0000313" key="1">
    <source>
        <dbReference type="EMBL" id="ANC92065.1"/>
    </source>
</evidence>
<evidence type="ECO:0008006" key="3">
    <source>
        <dbReference type="Google" id="ProtNLM"/>
    </source>
</evidence>
<dbReference type="RefSeq" id="WP_063635133.1">
    <property type="nucleotide sequence ID" value="NZ_CP015285.1"/>
</dbReference>
<gene>
    <name evidence="1" type="ORF">A6A40_09190</name>
</gene>
<name>A0A160JGG5_9PROT</name>
<protein>
    <recommendedName>
        <fullName evidence="3">Nif11 domain-containing protein</fullName>
    </recommendedName>
</protein>
<dbReference type="AlphaFoldDB" id="A0A160JGG5"/>